<keyword evidence="8 10" id="KW-1133">Transmembrane helix</keyword>
<proteinExistence type="inferred from homology"/>
<protein>
    <recommendedName>
        <fullName evidence="4">Nicotinamide riboside transporter PnuC</fullName>
    </recommendedName>
</protein>
<keyword evidence="12" id="KW-1185">Reference proteome</keyword>
<comment type="function">
    <text evidence="1">Required for nicotinamide riboside transport across the inner membrane.</text>
</comment>
<name>A0A4Y9SIJ4_9BURK</name>
<dbReference type="GO" id="GO:0005886">
    <property type="term" value="C:plasma membrane"/>
    <property type="evidence" value="ECO:0007669"/>
    <property type="project" value="UniProtKB-SubCell"/>
</dbReference>
<gene>
    <name evidence="11" type="ORF">E4L96_08475</name>
</gene>
<evidence type="ECO:0000256" key="3">
    <source>
        <dbReference type="ARBA" id="ARBA00006669"/>
    </source>
</evidence>
<keyword evidence="9 10" id="KW-0472">Membrane</keyword>
<keyword evidence="7 10" id="KW-0812">Transmembrane</keyword>
<evidence type="ECO:0000256" key="2">
    <source>
        <dbReference type="ARBA" id="ARBA00004651"/>
    </source>
</evidence>
<comment type="similarity">
    <text evidence="3">Belongs to the nicotinamide ribonucleoside (NR) uptake permease (TC 4.B.1) family.</text>
</comment>
<feature type="transmembrane region" description="Helical" evidence="10">
    <location>
        <begin position="47"/>
        <end position="66"/>
    </location>
</feature>
<feature type="transmembrane region" description="Helical" evidence="10">
    <location>
        <begin position="87"/>
        <end position="105"/>
    </location>
</feature>
<accession>A0A4Y9SIJ4</accession>
<evidence type="ECO:0000256" key="1">
    <source>
        <dbReference type="ARBA" id="ARBA00002672"/>
    </source>
</evidence>
<feature type="transmembrane region" description="Helical" evidence="10">
    <location>
        <begin position="111"/>
        <end position="132"/>
    </location>
</feature>
<evidence type="ECO:0000256" key="4">
    <source>
        <dbReference type="ARBA" id="ARBA00017522"/>
    </source>
</evidence>
<dbReference type="AlphaFoldDB" id="A0A4Y9SIJ4"/>
<dbReference type="EMBL" id="SPVF01000113">
    <property type="protein sequence ID" value="TFW21918.1"/>
    <property type="molecule type" value="Genomic_DNA"/>
</dbReference>
<sequence>MTSPLELAANVLTALAIVLAGRNNVHTWWTGIVGCSLFGLVFYESRLYADVVLQAFFVGTSLLGWWQWLRGNAGQPLAVTHARFRSLLWTLPVGVAATAAYGLLLKHWTNAYAPFLDSAVLVFSIIAQILMMRRRIENWAFWLVVNSIAVPLYATRGLYLTAALYAFYWVNAVVSWRWWLRLAEQAQADAAASPGIGVRPSMVE</sequence>
<evidence type="ECO:0000313" key="11">
    <source>
        <dbReference type="EMBL" id="TFW21918.1"/>
    </source>
</evidence>
<dbReference type="PANTHER" id="PTHR36122:SF2">
    <property type="entry name" value="NICOTINAMIDE RIBOSIDE TRANSPORTER PNUC"/>
    <property type="match status" value="1"/>
</dbReference>
<keyword evidence="5" id="KW-0813">Transport</keyword>
<evidence type="ECO:0000256" key="6">
    <source>
        <dbReference type="ARBA" id="ARBA00022475"/>
    </source>
</evidence>
<comment type="subcellular location">
    <subcellularLocation>
        <location evidence="2">Cell membrane</location>
        <topology evidence="2">Multi-pass membrane protein</topology>
    </subcellularLocation>
</comment>
<dbReference type="Proteomes" id="UP000298438">
    <property type="component" value="Unassembled WGS sequence"/>
</dbReference>
<evidence type="ECO:0000256" key="7">
    <source>
        <dbReference type="ARBA" id="ARBA00022692"/>
    </source>
</evidence>
<keyword evidence="6" id="KW-1003">Cell membrane</keyword>
<evidence type="ECO:0000256" key="9">
    <source>
        <dbReference type="ARBA" id="ARBA00023136"/>
    </source>
</evidence>
<feature type="transmembrane region" description="Helical" evidence="10">
    <location>
        <begin position="162"/>
        <end position="180"/>
    </location>
</feature>
<organism evidence="11 12">
    <name type="scientific">Zemynaea arenosa</name>
    <dbReference type="NCBI Taxonomy" id="2561931"/>
    <lineage>
        <taxon>Bacteria</taxon>
        <taxon>Pseudomonadati</taxon>
        <taxon>Pseudomonadota</taxon>
        <taxon>Betaproteobacteria</taxon>
        <taxon>Burkholderiales</taxon>
        <taxon>Oxalobacteraceae</taxon>
        <taxon>Telluria group</taxon>
        <taxon>Zemynaea</taxon>
    </lineage>
</organism>
<dbReference type="InterPro" id="IPR006419">
    <property type="entry name" value="NMN_transpt_PnuC"/>
</dbReference>
<dbReference type="RefSeq" id="WP_135206781.1">
    <property type="nucleotide sequence ID" value="NZ_SPVF01000113.1"/>
</dbReference>
<dbReference type="NCBIfam" id="TIGR01528">
    <property type="entry name" value="NMN_trans_PnuC"/>
    <property type="match status" value="1"/>
</dbReference>
<evidence type="ECO:0000313" key="12">
    <source>
        <dbReference type="Proteomes" id="UP000298438"/>
    </source>
</evidence>
<dbReference type="GO" id="GO:0034257">
    <property type="term" value="F:nicotinamide riboside transmembrane transporter activity"/>
    <property type="evidence" value="ECO:0007669"/>
    <property type="project" value="InterPro"/>
</dbReference>
<evidence type="ECO:0000256" key="5">
    <source>
        <dbReference type="ARBA" id="ARBA00022448"/>
    </source>
</evidence>
<evidence type="ECO:0000256" key="10">
    <source>
        <dbReference type="SAM" id="Phobius"/>
    </source>
</evidence>
<dbReference type="PANTHER" id="PTHR36122">
    <property type="entry name" value="NICOTINAMIDE RIBOSIDE TRANSPORTER PNUC"/>
    <property type="match status" value="1"/>
</dbReference>
<dbReference type="OrthoDB" id="9791248at2"/>
<comment type="caution">
    <text evidence="11">The sequence shown here is derived from an EMBL/GenBank/DDBJ whole genome shotgun (WGS) entry which is preliminary data.</text>
</comment>
<evidence type="ECO:0000256" key="8">
    <source>
        <dbReference type="ARBA" id="ARBA00022989"/>
    </source>
</evidence>
<dbReference type="Pfam" id="PF04973">
    <property type="entry name" value="NMN_transporter"/>
    <property type="match status" value="1"/>
</dbReference>
<reference evidence="11 12" key="1">
    <citation type="submission" date="2019-03" db="EMBL/GenBank/DDBJ databases">
        <title>Draft Genome Sequence of Massilia arenosa sp. nov., a Novel Massilia Species Isolated from a Sandy-loam Maize Soil.</title>
        <authorList>
            <person name="Raths R."/>
            <person name="Peta V."/>
            <person name="Bucking H."/>
        </authorList>
    </citation>
    <scope>NUCLEOTIDE SEQUENCE [LARGE SCALE GENOMIC DNA]</scope>
    <source>
        <strain evidence="11 12">MC02</strain>
    </source>
</reference>